<evidence type="ECO:0000256" key="1">
    <source>
        <dbReference type="SAM" id="Coils"/>
    </source>
</evidence>
<dbReference type="PANTHER" id="PTHR15131">
    <property type="entry name" value="SMALL NUCLEAR RNA ACTIVATING COMPLEX, POLYPEPTIDE 1"/>
    <property type="match status" value="1"/>
</dbReference>
<dbReference type="Pfam" id="PF09808">
    <property type="entry name" value="SNAPC1"/>
    <property type="match status" value="1"/>
</dbReference>
<evidence type="ECO:0000256" key="2">
    <source>
        <dbReference type="SAM" id="MobiDB-lite"/>
    </source>
</evidence>
<proteinExistence type="predicted"/>
<keyword evidence="4" id="KW-1185">Reference proteome</keyword>
<keyword evidence="1" id="KW-0175">Coiled coil</keyword>
<dbReference type="GO" id="GO:0043565">
    <property type="term" value="F:sequence-specific DNA binding"/>
    <property type="evidence" value="ECO:0007669"/>
    <property type="project" value="TreeGrafter"/>
</dbReference>
<dbReference type="PANTHER" id="PTHR15131:SF3">
    <property type="entry name" value="SNRNA-ACTIVATING PROTEIN COMPLEX SUBUNIT 1"/>
    <property type="match status" value="1"/>
</dbReference>
<name>A0AAD5U1T4_9FUNG</name>
<organism evidence="3 4">
    <name type="scientific">Clydaea vesicula</name>
    <dbReference type="NCBI Taxonomy" id="447962"/>
    <lineage>
        <taxon>Eukaryota</taxon>
        <taxon>Fungi</taxon>
        <taxon>Fungi incertae sedis</taxon>
        <taxon>Chytridiomycota</taxon>
        <taxon>Chytridiomycota incertae sedis</taxon>
        <taxon>Chytridiomycetes</taxon>
        <taxon>Lobulomycetales</taxon>
        <taxon>Lobulomycetaceae</taxon>
        <taxon>Clydaea</taxon>
    </lineage>
</organism>
<feature type="region of interest" description="Disordered" evidence="2">
    <location>
        <begin position="307"/>
        <end position="326"/>
    </location>
</feature>
<feature type="compositionally biased region" description="Basic and acidic residues" evidence="2">
    <location>
        <begin position="312"/>
        <end position="323"/>
    </location>
</feature>
<feature type="coiled-coil region" evidence="1">
    <location>
        <begin position="198"/>
        <end position="225"/>
    </location>
</feature>
<reference evidence="3" key="1">
    <citation type="submission" date="2020-05" db="EMBL/GenBank/DDBJ databases">
        <title>Phylogenomic resolution of chytrid fungi.</title>
        <authorList>
            <person name="Stajich J.E."/>
            <person name="Amses K."/>
            <person name="Simmons R."/>
            <person name="Seto K."/>
            <person name="Myers J."/>
            <person name="Bonds A."/>
            <person name="Quandt C.A."/>
            <person name="Barry K."/>
            <person name="Liu P."/>
            <person name="Grigoriev I."/>
            <person name="Longcore J.E."/>
            <person name="James T.Y."/>
        </authorList>
    </citation>
    <scope>NUCLEOTIDE SEQUENCE</scope>
    <source>
        <strain evidence="3">JEL0476</strain>
    </source>
</reference>
<dbReference type="GO" id="GO:0019185">
    <property type="term" value="C:snRNA-activating protein complex"/>
    <property type="evidence" value="ECO:0007669"/>
    <property type="project" value="TreeGrafter"/>
</dbReference>
<dbReference type="AlphaFoldDB" id="A0AAD5U1T4"/>
<dbReference type="GO" id="GO:0042796">
    <property type="term" value="P:snRNA transcription by RNA polymerase III"/>
    <property type="evidence" value="ECO:0007669"/>
    <property type="project" value="TreeGrafter"/>
</dbReference>
<accession>A0AAD5U1T4</accession>
<dbReference type="Proteomes" id="UP001211065">
    <property type="component" value="Unassembled WGS sequence"/>
</dbReference>
<dbReference type="InterPro" id="IPR019188">
    <property type="entry name" value="SNAPC1"/>
</dbReference>
<gene>
    <name evidence="3" type="ORF">HK099_003287</name>
</gene>
<dbReference type="EMBL" id="JADGJW010000218">
    <property type="protein sequence ID" value="KAJ3221631.1"/>
    <property type="molecule type" value="Genomic_DNA"/>
</dbReference>
<evidence type="ECO:0000313" key="4">
    <source>
        <dbReference type="Proteomes" id="UP001211065"/>
    </source>
</evidence>
<dbReference type="GO" id="GO:0042795">
    <property type="term" value="P:snRNA transcription by RNA polymerase II"/>
    <property type="evidence" value="ECO:0007669"/>
    <property type="project" value="TreeGrafter"/>
</dbReference>
<protein>
    <submittedName>
        <fullName evidence="3">Uncharacterized protein</fullName>
    </submittedName>
</protein>
<sequence>MSNSIKRKGSHYDVKTISHYNTWFEMGSTQISIKALNNDIKELLLNFTKKETDSFREFNNTCEEFKFNLIHVICKDIPRRNSFYDLIFSLTFALFFQYSDKHFKLSVLYLSYYLFFTQPANFEKQYIRILPSTLTSLVRVTKSFKEEGKYDPAFVFNCLKSNDCFIIVAVDYFGKTETGFENFSKTLDQIKNNLFFRQDIILNKLQELKKILKTYNQEKIENLNNVILKNQHKNDLNDTLILECINKIQKKNNNFDDLVNLEEVSILDVIDSKKCEEKLNIFWDNFNSNANFLKNFLESGNVDELPPVSTKDPLEINKEGSDQDKEEDLMMQLNIENETLFGEDGNLLFGDLNETRYSSF</sequence>
<evidence type="ECO:0000313" key="3">
    <source>
        <dbReference type="EMBL" id="KAJ3221631.1"/>
    </source>
</evidence>
<comment type="caution">
    <text evidence="3">The sequence shown here is derived from an EMBL/GenBank/DDBJ whole genome shotgun (WGS) entry which is preliminary data.</text>
</comment>